<dbReference type="Proteomes" id="UP000507470">
    <property type="component" value="Unassembled WGS sequence"/>
</dbReference>
<dbReference type="OrthoDB" id="6106893at2759"/>
<dbReference type="AlphaFoldDB" id="A0A6J8B755"/>
<feature type="region of interest" description="Disordered" evidence="1">
    <location>
        <begin position="82"/>
        <end position="116"/>
    </location>
</feature>
<dbReference type="EMBL" id="CACVKT020002664">
    <property type="protein sequence ID" value="CAC5379323.1"/>
    <property type="molecule type" value="Genomic_DNA"/>
</dbReference>
<organism evidence="2 3">
    <name type="scientific">Mytilus coruscus</name>
    <name type="common">Sea mussel</name>
    <dbReference type="NCBI Taxonomy" id="42192"/>
    <lineage>
        <taxon>Eukaryota</taxon>
        <taxon>Metazoa</taxon>
        <taxon>Spiralia</taxon>
        <taxon>Lophotrochozoa</taxon>
        <taxon>Mollusca</taxon>
        <taxon>Bivalvia</taxon>
        <taxon>Autobranchia</taxon>
        <taxon>Pteriomorphia</taxon>
        <taxon>Mytilida</taxon>
        <taxon>Mytiloidea</taxon>
        <taxon>Mytilidae</taxon>
        <taxon>Mytilinae</taxon>
        <taxon>Mytilus</taxon>
    </lineage>
</organism>
<sequence length="197" mass="22635">MASTREKRDNAGEKLKDIIDSLKPPKATKHKETETDIFCLASKYVWYSVLLFDKEYKDKQAEEKFEWGTYRQDLRDFQLVSKRENPTTRAMNEATKPSGKQPANNDRRRGPFLPDGREIGRSFNNNSCYRQYCRMIHNCAICMSSSHFAISVHGQSSATQAIDKAAKTRSASELGLNHAAKNLNCLRFEAWKTEILF</sequence>
<proteinExistence type="predicted"/>
<evidence type="ECO:0000313" key="3">
    <source>
        <dbReference type="Proteomes" id="UP000507470"/>
    </source>
</evidence>
<accession>A0A6J8B755</accession>
<name>A0A6J8B755_MYTCO</name>
<feature type="compositionally biased region" description="Basic and acidic residues" evidence="1">
    <location>
        <begin position="105"/>
        <end position="116"/>
    </location>
</feature>
<gene>
    <name evidence="2" type="ORF">MCOR_15402</name>
</gene>
<reference evidence="2 3" key="1">
    <citation type="submission" date="2020-06" db="EMBL/GenBank/DDBJ databases">
        <authorList>
            <person name="Li R."/>
            <person name="Bekaert M."/>
        </authorList>
    </citation>
    <scope>NUCLEOTIDE SEQUENCE [LARGE SCALE GENOMIC DNA]</scope>
    <source>
        <strain evidence="3">wild</strain>
    </source>
</reference>
<evidence type="ECO:0000256" key="1">
    <source>
        <dbReference type="SAM" id="MobiDB-lite"/>
    </source>
</evidence>
<evidence type="ECO:0000313" key="2">
    <source>
        <dbReference type="EMBL" id="CAC5379323.1"/>
    </source>
</evidence>
<keyword evidence="3" id="KW-1185">Reference proteome</keyword>
<protein>
    <submittedName>
        <fullName evidence="2">Uncharacterized protein</fullName>
    </submittedName>
</protein>